<accession>A0A553RF99</accession>
<dbReference type="AlphaFoldDB" id="A0A553RF99"/>
<dbReference type="OrthoDB" id="8813321at2759"/>
<dbReference type="EMBL" id="SRMA01024225">
    <property type="protein sequence ID" value="TRZ00863.1"/>
    <property type="molecule type" value="Genomic_DNA"/>
</dbReference>
<reference evidence="2 3" key="1">
    <citation type="journal article" date="2019" name="Sci. Data">
        <title>Hybrid genome assembly and annotation of Danionella translucida.</title>
        <authorList>
            <person name="Kadobianskyi M."/>
            <person name="Schulze L."/>
            <person name="Schuelke M."/>
            <person name="Judkewitz B."/>
        </authorList>
    </citation>
    <scope>NUCLEOTIDE SEQUENCE [LARGE SCALE GENOMIC DNA]</scope>
    <source>
        <strain evidence="2 3">Bolton</strain>
    </source>
</reference>
<dbReference type="Gene3D" id="1.20.1250.10">
    <property type="match status" value="1"/>
</dbReference>
<dbReference type="GO" id="GO:0070120">
    <property type="term" value="P:ciliary neurotrophic factor-mediated signaling pathway"/>
    <property type="evidence" value="ECO:0007669"/>
    <property type="project" value="InterPro"/>
</dbReference>
<dbReference type="PANTHER" id="PTHR15196">
    <property type="entry name" value="CILIARY NEUROTROPHIC FACTOR"/>
    <property type="match status" value="1"/>
</dbReference>
<gene>
    <name evidence="2" type="ORF">DNTS_034083</name>
</gene>
<evidence type="ECO:0000256" key="1">
    <source>
        <dbReference type="SAM" id="MobiDB-lite"/>
    </source>
</evidence>
<dbReference type="GO" id="GO:0005127">
    <property type="term" value="F:ciliary neurotrophic factor receptor binding"/>
    <property type="evidence" value="ECO:0007669"/>
    <property type="project" value="InterPro"/>
</dbReference>
<organism evidence="2 3">
    <name type="scientific">Danionella cerebrum</name>
    <dbReference type="NCBI Taxonomy" id="2873325"/>
    <lineage>
        <taxon>Eukaryota</taxon>
        <taxon>Metazoa</taxon>
        <taxon>Chordata</taxon>
        <taxon>Craniata</taxon>
        <taxon>Vertebrata</taxon>
        <taxon>Euteleostomi</taxon>
        <taxon>Actinopterygii</taxon>
        <taxon>Neopterygii</taxon>
        <taxon>Teleostei</taxon>
        <taxon>Ostariophysi</taxon>
        <taxon>Cypriniformes</taxon>
        <taxon>Danionidae</taxon>
        <taxon>Danioninae</taxon>
        <taxon>Danionella</taxon>
    </lineage>
</organism>
<sequence>MAGRGSNGRGTRGQGGAAAALARLLHSDSVQLLDSYRKSESLPSSGVSGVHLVSVPPLVPQLSDTDKISILRAALKECLQLLEDVIAKEDEEFSDESDYKTKQKTVRDRLRHLLASTEQLADGQTFAAEVKENVLDGQSVGSSFGLKMWTVRVLQEIVHWTGQTSDILQSPPAVKHVTPRTRTTPRTRKAIQKSRK</sequence>
<protein>
    <submittedName>
        <fullName evidence="2">Uncharacterized protein</fullName>
    </submittedName>
</protein>
<dbReference type="STRING" id="623744.A0A553RF99"/>
<evidence type="ECO:0000313" key="2">
    <source>
        <dbReference type="EMBL" id="TRZ00863.1"/>
    </source>
</evidence>
<comment type="caution">
    <text evidence="2">The sequence shown here is derived from an EMBL/GenBank/DDBJ whole genome shotgun (WGS) entry which is preliminary data.</text>
</comment>
<feature type="region of interest" description="Disordered" evidence="1">
    <location>
        <begin position="172"/>
        <end position="196"/>
    </location>
</feature>
<proteinExistence type="predicted"/>
<dbReference type="InterPro" id="IPR000151">
    <property type="entry name" value="Ciliary_neurotrophic_fac_CNTF"/>
</dbReference>
<dbReference type="InterPro" id="IPR009079">
    <property type="entry name" value="4_helix_cytokine-like_core"/>
</dbReference>
<evidence type="ECO:0000313" key="3">
    <source>
        <dbReference type="Proteomes" id="UP000316079"/>
    </source>
</evidence>
<dbReference type="PANTHER" id="PTHR15196:SF1">
    <property type="entry name" value="CILIARY NEUROTROPHIC FACTOR"/>
    <property type="match status" value="1"/>
</dbReference>
<name>A0A553RF99_9TELE</name>
<dbReference type="GO" id="GO:0043524">
    <property type="term" value="P:negative regulation of neuron apoptotic process"/>
    <property type="evidence" value="ECO:0007669"/>
    <property type="project" value="InterPro"/>
</dbReference>
<dbReference type="SUPFAM" id="SSF47266">
    <property type="entry name" value="4-helical cytokines"/>
    <property type="match status" value="1"/>
</dbReference>
<keyword evidence="3" id="KW-1185">Reference proteome</keyword>
<feature type="compositionally biased region" description="Basic residues" evidence="1">
    <location>
        <begin position="177"/>
        <end position="196"/>
    </location>
</feature>
<dbReference type="Proteomes" id="UP000316079">
    <property type="component" value="Unassembled WGS sequence"/>
</dbReference>